<dbReference type="PROSITE" id="PS51387">
    <property type="entry name" value="FAD_PCMH"/>
    <property type="match status" value="1"/>
</dbReference>
<dbReference type="GO" id="GO:0016491">
    <property type="term" value="F:oxidoreductase activity"/>
    <property type="evidence" value="ECO:0007669"/>
    <property type="project" value="UniProtKB-KW"/>
</dbReference>
<evidence type="ECO:0000313" key="8">
    <source>
        <dbReference type="Proteomes" id="UP000807353"/>
    </source>
</evidence>
<comment type="caution">
    <text evidence="7">The sequence shown here is derived from an EMBL/GenBank/DDBJ whole genome shotgun (WGS) entry which is preliminary data.</text>
</comment>
<dbReference type="InterPro" id="IPR006094">
    <property type="entry name" value="Oxid_FAD_bind_N"/>
</dbReference>
<evidence type="ECO:0000256" key="1">
    <source>
        <dbReference type="ARBA" id="ARBA00005466"/>
    </source>
</evidence>
<dbReference type="InterPro" id="IPR016169">
    <property type="entry name" value="FAD-bd_PCMH_sub2"/>
</dbReference>
<keyword evidence="4" id="KW-0560">Oxidoreductase</keyword>
<evidence type="ECO:0000256" key="3">
    <source>
        <dbReference type="ARBA" id="ARBA00022827"/>
    </source>
</evidence>
<accession>A0A9P5Y0W1</accession>
<keyword evidence="3" id="KW-0274">FAD</keyword>
<dbReference type="OrthoDB" id="2151789at2759"/>
<reference evidence="7" key="1">
    <citation type="submission" date="2020-11" db="EMBL/GenBank/DDBJ databases">
        <authorList>
            <consortium name="DOE Joint Genome Institute"/>
            <person name="Ahrendt S."/>
            <person name="Riley R."/>
            <person name="Andreopoulos W."/>
            <person name="Labutti K."/>
            <person name="Pangilinan J."/>
            <person name="Ruiz-Duenas F.J."/>
            <person name="Barrasa J.M."/>
            <person name="Sanchez-Garcia M."/>
            <person name="Camarero S."/>
            <person name="Miyauchi S."/>
            <person name="Serrano A."/>
            <person name="Linde D."/>
            <person name="Babiker R."/>
            <person name="Drula E."/>
            <person name="Ayuso-Fernandez I."/>
            <person name="Pacheco R."/>
            <person name="Padilla G."/>
            <person name="Ferreira P."/>
            <person name="Barriuso J."/>
            <person name="Kellner H."/>
            <person name="Castanera R."/>
            <person name="Alfaro M."/>
            <person name="Ramirez L."/>
            <person name="Pisabarro A.G."/>
            <person name="Kuo A."/>
            <person name="Tritt A."/>
            <person name="Lipzen A."/>
            <person name="He G."/>
            <person name="Yan M."/>
            <person name="Ng V."/>
            <person name="Cullen D."/>
            <person name="Martin F."/>
            <person name="Rosso M.-N."/>
            <person name="Henrissat B."/>
            <person name="Hibbett D."/>
            <person name="Martinez A.T."/>
            <person name="Grigoriev I.V."/>
        </authorList>
    </citation>
    <scope>NUCLEOTIDE SEQUENCE</scope>
    <source>
        <strain evidence="7">CBS 247.69</strain>
    </source>
</reference>
<dbReference type="PANTHER" id="PTHR42973">
    <property type="entry name" value="BINDING OXIDOREDUCTASE, PUTATIVE (AFU_ORTHOLOGUE AFUA_1G17690)-RELATED"/>
    <property type="match status" value="1"/>
</dbReference>
<dbReference type="Pfam" id="PF01565">
    <property type="entry name" value="FAD_binding_4"/>
    <property type="match status" value="1"/>
</dbReference>
<dbReference type="EMBL" id="MU150303">
    <property type="protein sequence ID" value="KAF9460197.1"/>
    <property type="molecule type" value="Genomic_DNA"/>
</dbReference>
<gene>
    <name evidence="7" type="ORF">BDZ94DRAFT_1311743</name>
</gene>
<keyword evidence="5" id="KW-0732">Signal</keyword>
<feature type="signal peptide" evidence="5">
    <location>
        <begin position="1"/>
        <end position="20"/>
    </location>
</feature>
<evidence type="ECO:0000256" key="5">
    <source>
        <dbReference type="SAM" id="SignalP"/>
    </source>
</evidence>
<feature type="chain" id="PRO_5040232244" description="FAD-binding PCMH-type domain-containing protein" evidence="5">
    <location>
        <begin position="21"/>
        <end position="492"/>
    </location>
</feature>
<evidence type="ECO:0000313" key="7">
    <source>
        <dbReference type="EMBL" id="KAF9460197.1"/>
    </source>
</evidence>
<evidence type="ECO:0000256" key="4">
    <source>
        <dbReference type="ARBA" id="ARBA00023002"/>
    </source>
</evidence>
<dbReference type="Gene3D" id="3.30.465.10">
    <property type="match status" value="1"/>
</dbReference>
<keyword evidence="2" id="KW-0285">Flavoprotein</keyword>
<sequence>MVHLKCSLIIALVFIRLAASEPLLFEEQIYDSVCAQLALALPPNTVNNPTLDAVEYLKDITHWASSSTQRAKCSVRPGTPQEVASILRIVSSTRTPFAVKGGGHASNPGFSSTQGVHISMTRFSDVHYDPGSQTAVIGAGLIWDDVYAALAPYGVSVLGGRVTGIGVAGFTLGGGYSWKSNQHGLTIDSVVAFELVKPDGSIANITVTSDPTLFWGLKARTSGGLNNFGIVTRFTLKSQFSQGGIISYASAQISAVTDATVDFSTRVTDPKASIITTYSFSLGQPSITQALFYDAPTPPIGTFDKFLGIPHLIQDIGTREFVPFIRAFAANATYGQRGIFNAVSLTRCTSTILDAFLNETIFWGSRLSRKSGTIVSYVFEPLLPTVFSHNTTPSAYPPNRSRALFPIDIEYAWLDPDSDSDFHEAARQSAAHLRKVAIRETPEVAGASLYPNYAIFDTPLEDMYGDGVESLKSLKKEVDPADVMGLAGGFKF</sequence>
<keyword evidence="8" id="KW-1185">Reference proteome</keyword>
<dbReference type="InterPro" id="IPR050416">
    <property type="entry name" value="FAD-linked_Oxidoreductase"/>
</dbReference>
<feature type="domain" description="FAD-binding PCMH-type" evidence="6">
    <location>
        <begin position="67"/>
        <end position="241"/>
    </location>
</feature>
<dbReference type="Proteomes" id="UP000807353">
    <property type="component" value="Unassembled WGS sequence"/>
</dbReference>
<protein>
    <recommendedName>
        <fullName evidence="6">FAD-binding PCMH-type domain-containing protein</fullName>
    </recommendedName>
</protein>
<dbReference type="GO" id="GO:0071949">
    <property type="term" value="F:FAD binding"/>
    <property type="evidence" value="ECO:0007669"/>
    <property type="project" value="InterPro"/>
</dbReference>
<dbReference type="PANTHER" id="PTHR42973:SF13">
    <property type="entry name" value="FAD-BINDING PCMH-TYPE DOMAIN-CONTAINING PROTEIN"/>
    <property type="match status" value="1"/>
</dbReference>
<dbReference type="AlphaFoldDB" id="A0A9P5Y0W1"/>
<evidence type="ECO:0000256" key="2">
    <source>
        <dbReference type="ARBA" id="ARBA00022630"/>
    </source>
</evidence>
<dbReference type="InterPro" id="IPR036318">
    <property type="entry name" value="FAD-bd_PCMH-like_sf"/>
</dbReference>
<comment type="similarity">
    <text evidence="1">Belongs to the oxygen-dependent FAD-linked oxidoreductase family.</text>
</comment>
<name>A0A9P5Y0W1_9AGAR</name>
<organism evidence="7 8">
    <name type="scientific">Collybia nuda</name>
    <dbReference type="NCBI Taxonomy" id="64659"/>
    <lineage>
        <taxon>Eukaryota</taxon>
        <taxon>Fungi</taxon>
        <taxon>Dikarya</taxon>
        <taxon>Basidiomycota</taxon>
        <taxon>Agaricomycotina</taxon>
        <taxon>Agaricomycetes</taxon>
        <taxon>Agaricomycetidae</taxon>
        <taxon>Agaricales</taxon>
        <taxon>Tricholomatineae</taxon>
        <taxon>Clitocybaceae</taxon>
        <taxon>Collybia</taxon>
    </lineage>
</organism>
<proteinExistence type="inferred from homology"/>
<dbReference type="InterPro" id="IPR016166">
    <property type="entry name" value="FAD-bd_PCMH"/>
</dbReference>
<dbReference type="SUPFAM" id="SSF56176">
    <property type="entry name" value="FAD-binding/transporter-associated domain-like"/>
    <property type="match status" value="1"/>
</dbReference>
<evidence type="ECO:0000259" key="6">
    <source>
        <dbReference type="PROSITE" id="PS51387"/>
    </source>
</evidence>